<feature type="domain" description="Replication initiator A N-terminal" evidence="1">
    <location>
        <begin position="15"/>
        <end position="89"/>
    </location>
</feature>
<evidence type="ECO:0000259" key="1">
    <source>
        <dbReference type="Pfam" id="PF06970"/>
    </source>
</evidence>
<dbReference type="Proteomes" id="UP001451571">
    <property type="component" value="Chromosome"/>
</dbReference>
<proteinExistence type="predicted"/>
<name>A0ABZ3EWW7_9FIRM</name>
<accession>A0ABZ3EWW7</accession>
<evidence type="ECO:0000313" key="2">
    <source>
        <dbReference type="EMBL" id="XAH74706.1"/>
    </source>
</evidence>
<reference evidence="2 3" key="1">
    <citation type="submission" date="2024-02" db="EMBL/GenBank/DDBJ databases">
        <title>Bacterial strain from lacustrine sediment.</title>
        <authorList>
            <person name="Petit C."/>
            <person name="Fadhlaoui K."/>
        </authorList>
    </citation>
    <scope>NUCLEOTIDE SEQUENCE [LARGE SCALE GENOMIC DNA]</scope>
    <source>
        <strain evidence="2 3">IPX-CK</strain>
    </source>
</reference>
<dbReference type="InterPro" id="IPR010724">
    <property type="entry name" value="RepA_N"/>
</dbReference>
<keyword evidence="3" id="KW-1185">Reference proteome</keyword>
<evidence type="ECO:0000313" key="3">
    <source>
        <dbReference type="Proteomes" id="UP001451571"/>
    </source>
</evidence>
<organism evidence="2 3">
    <name type="scientific">Kineothrix sedimenti</name>
    <dbReference type="NCBI Taxonomy" id="3123317"/>
    <lineage>
        <taxon>Bacteria</taxon>
        <taxon>Bacillati</taxon>
        <taxon>Bacillota</taxon>
        <taxon>Clostridia</taxon>
        <taxon>Lachnospirales</taxon>
        <taxon>Lachnospiraceae</taxon>
        <taxon>Kineothrix</taxon>
    </lineage>
</organism>
<dbReference type="Pfam" id="PF06970">
    <property type="entry name" value="RepA_N"/>
    <property type="match status" value="1"/>
</dbReference>
<sequence length="118" mass="13629">MAFNYYKKSDAGQFSFIRIPKALMTEESFDSLSLQSKLLYGMLIDRMGASCKNQWIDEENRVYIVYPIQEIQKDMKVSKHKAIDCLSELENIGLVEKRLRGNGRPTHLYVKNFVSASV</sequence>
<dbReference type="EMBL" id="CP146256">
    <property type="protein sequence ID" value="XAH74706.1"/>
    <property type="molecule type" value="Genomic_DNA"/>
</dbReference>
<gene>
    <name evidence="2" type="ORF">V6984_02775</name>
</gene>
<dbReference type="RefSeq" id="WP_342758290.1">
    <property type="nucleotide sequence ID" value="NZ_CP146256.1"/>
</dbReference>
<protein>
    <submittedName>
        <fullName evidence="2">Replication initiator protein A</fullName>
    </submittedName>
</protein>